<dbReference type="AlphaFoldDB" id="A0A2A7SFH5"/>
<keyword evidence="1" id="KW-0732">Signal</keyword>
<evidence type="ECO:0000313" key="4">
    <source>
        <dbReference type="Proteomes" id="UP000220629"/>
    </source>
</evidence>
<feature type="chain" id="PRO_5012992839" evidence="1">
    <location>
        <begin position="34"/>
        <end position="156"/>
    </location>
</feature>
<gene>
    <name evidence="3" type="ORF">CRM94_08650</name>
</gene>
<comment type="caution">
    <text evidence="3">The sequence shown here is derived from an EMBL/GenBank/DDBJ whole genome shotgun (WGS) entry which is preliminary data.</text>
</comment>
<dbReference type="Gene3D" id="3.10.450.50">
    <property type="match status" value="1"/>
</dbReference>
<dbReference type="EMBL" id="PDDY01000001">
    <property type="protein sequence ID" value="PEH42203.1"/>
    <property type="molecule type" value="Genomic_DNA"/>
</dbReference>
<proteinExistence type="predicted"/>
<sequence length="156" mass="16611">MLFQTTRHTALRAALGVALATAGLMAGAATSHASGDAAVAKAVEQLRVAMVAGDEATLKKLTEPELSYGHSSAHIEDRAEFLKDLVGTGAFKSVTLSDQTVKVVGDNAIVRHVFDSENNQPDGKLTTSHIGVLQVWKHHPDGWRLLARQAVPLPQK</sequence>
<evidence type="ECO:0000256" key="1">
    <source>
        <dbReference type="SAM" id="SignalP"/>
    </source>
</evidence>
<dbReference type="InterPro" id="IPR032710">
    <property type="entry name" value="NTF2-like_dom_sf"/>
</dbReference>
<dbReference type="RefSeq" id="WP_098151985.1">
    <property type="nucleotide sequence ID" value="NZ_CADEVR010000002.1"/>
</dbReference>
<dbReference type="Proteomes" id="UP000220629">
    <property type="component" value="Unassembled WGS sequence"/>
</dbReference>
<reference evidence="4" key="1">
    <citation type="submission" date="2017-09" db="EMBL/GenBank/DDBJ databases">
        <title>FDA dAtabase for Regulatory Grade micrObial Sequences (FDA-ARGOS): Supporting development and validation of Infectious Disease Dx tests.</title>
        <authorList>
            <person name="Minogue T."/>
            <person name="Wolcott M."/>
            <person name="Wasieloski L."/>
            <person name="Aguilar W."/>
            <person name="Moore D."/>
            <person name="Tallon L."/>
            <person name="Sadzewicz L."/>
            <person name="Ott S."/>
            <person name="Zhao X."/>
            <person name="Nagaraj S."/>
            <person name="Vavikolanu K."/>
            <person name="Aluvathingal J."/>
            <person name="Nadendla S."/>
            <person name="Sichtig H."/>
        </authorList>
    </citation>
    <scope>NUCLEOTIDE SEQUENCE [LARGE SCALE GENOMIC DNA]</scope>
    <source>
        <strain evidence="4">FDAARGOS_390</strain>
    </source>
</reference>
<evidence type="ECO:0000313" key="3">
    <source>
        <dbReference type="EMBL" id="PEH42203.1"/>
    </source>
</evidence>
<accession>A0A2A7SFH5</accession>
<dbReference type="SUPFAM" id="SSF54427">
    <property type="entry name" value="NTF2-like"/>
    <property type="match status" value="1"/>
</dbReference>
<feature type="signal peptide" evidence="1">
    <location>
        <begin position="1"/>
        <end position="33"/>
    </location>
</feature>
<protein>
    <submittedName>
        <fullName evidence="3">DUF4440 domain-containing protein</fullName>
    </submittedName>
</protein>
<name>A0A2A7SFH5_BURGA</name>
<feature type="domain" description="DUF4440" evidence="2">
    <location>
        <begin position="40"/>
        <end position="145"/>
    </location>
</feature>
<organism evidence="3 4">
    <name type="scientific">Burkholderia gladioli</name>
    <name type="common">Pseudomonas marginata</name>
    <name type="synonym">Phytomonas marginata</name>
    <dbReference type="NCBI Taxonomy" id="28095"/>
    <lineage>
        <taxon>Bacteria</taxon>
        <taxon>Pseudomonadati</taxon>
        <taxon>Pseudomonadota</taxon>
        <taxon>Betaproteobacteria</taxon>
        <taxon>Burkholderiales</taxon>
        <taxon>Burkholderiaceae</taxon>
        <taxon>Burkholderia</taxon>
    </lineage>
</organism>
<evidence type="ECO:0000259" key="2">
    <source>
        <dbReference type="Pfam" id="PF14534"/>
    </source>
</evidence>
<dbReference type="Pfam" id="PF14534">
    <property type="entry name" value="DUF4440"/>
    <property type="match status" value="1"/>
</dbReference>
<dbReference type="InterPro" id="IPR027843">
    <property type="entry name" value="DUF4440"/>
</dbReference>